<accession>A0A7I8V816</accession>
<comment type="caution">
    <text evidence="1">The sequence shown here is derived from an EMBL/GenBank/DDBJ whole genome shotgun (WGS) entry which is preliminary data.</text>
</comment>
<organism evidence="1 2">
    <name type="scientific">Dimorphilus gyrociliatus</name>
    <dbReference type="NCBI Taxonomy" id="2664684"/>
    <lineage>
        <taxon>Eukaryota</taxon>
        <taxon>Metazoa</taxon>
        <taxon>Spiralia</taxon>
        <taxon>Lophotrochozoa</taxon>
        <taxon>Annelida</taxon>
        <taxon>Polychaeta</taxon>
        <taxon>Polychaeta incertae sedis</taxon>
        <taxon>Dinophilidae</taxon>
        <taxon>Dimorphilus</taxon>
    </lineage>
</organism>
<proteinExistence type="predicted"/>
<protein>
    <submittedName>
        <fullName evidence="1">Uncharacterized protein</fullName>
    </submittedName>
</protein>
<keyword evidence="2" id="KW-1185">Reference proteome</keyword>
<dbReference type="Proteomes" id="UP000549394">
    <property type="component" value="Unassembled WGS sequence"/>
</dbReference>
<dbReference type="AlphaFoldDB" id="A0A7I8V816"/>
<name>A0A7I8V816_9ANNE</name>
<gene>
    <name evidence="1" type="ORF">DGYR_LOCUS117</name>
</gene>
<dbReference type="EMBL" id="CAJFCJ010000001">
    <property type="protein sequence ID" value="CAD5110755.1"/>
    <property type="molecule type" value="Genomic_DNA"/>
</dbReference>
<reference evidence="1 2" key="1">
    <citation type="submission" date="2020-08" db="EMBL/GenBank/DDBJ databases">
        <authorList>
            <person name="Hejnol A."/>
        </authorList>
    </citation>
    <scope>NUCLEOTIDE SEQUENCE [LARGE SCALE GENOMIC DNA]</scope>
</reference>
<evidence type="ECO:0000313" key="1">
    <source>
        <dbReference type="EMBL" id="CAD5110755.1"/>
    </source>
</evidence>
<sequence length="145" mass="16942">MASERLYETKSEVSIEFAKRNLNRYAFSSPEETESCNTTYSTPEKSFVTPAAAKIHRRRLAIRDLSAMKNFNSPCYSPKTDDEHFARKKELNKDNLFNCCEPELGRPLKSRSRLNRINKNSRVVRRLFPDAEDENNEYTRLLSIE</sequence>
<evidence type="ECO:0000313" key="2">
    <source>
        <dbReference type="Proteomes" id="UP000549394"/>
    </source>
</evidence>